<feature type="region of interest" description="Disordered" evidence="1">
    <location>
        <begin position="263"/>
        <end position="321"/>
    </location>
</feature>
<reference evidence="2" key="1">
    <citation type="submission" date="2010-04" db="EMBL/GenBank/DDBJ databases">
        <authorList>
            <person name="Reid K.E."/>
            <person name="Liao N."/>
            <person name="Chan S."/>
            <person name="Docking R."/>
            <person name="Taylor G."/>
            <person name="Moore R."/>
            <person name="Mayo M."/>
            <person name="Munro S."/>
            <person name="King J."/>
            <person name="Yanchuk A."/>
            <person name="Holt R."/>
            <person name="Jones S."/>
            <person name="Marra M."/>
            <person name="Ritland C.E."/>
            <person name="Ritland K."/>
            <person name="Bohlmann J."/>
        </authorList>
    </citation>
    <scope>NUCLEOTIDE SEQUENCE</scope>
    <source>
        <tissue evidence="2">Buds collected with no treatment. Collection October 2007</tissue>
    </source>
</reference>
<feature type="compositionally biased region" description="Polar residues" evidence="1">
    <location>
        <begin position="283"/>
        <end position="316"/>
    </location>
</feature>
<feature type="region of interest" description="Disordered" evidence="1">
    <location>
        <begin position="349"/>
        <end position="412"/>
    </location>
</feature>
<dbReference type="AlphaFoldDB" id="D5A8W7"/>
<feature type="compositionally biased region" description="Basic and acidic residues" evidence="1">
    <location>
        <begin position="400"/>
        <end position="412"/>
    </location>
</feature>
<dbReference type="EMBL" id="BT122615">
    <property type="protein sequence ID" value="ADE75986.1"/>
    <property type="molecule type" value="mRNA"/>
</dbReference>
<feature type="compositionally biased region" description="Low complexity" evidence="1">
    <location>
        <begin position="358"/>
        <end position="385"/>
    </location>
</feature>
<sequence length="412" mass="46330">MPCKNIEGSLPEMKARKQELTCMDKFQLQNMVSKLDTTLTRDSQRKDKLVPQGRNSKTVYFSDVAGQRCSQQSTGDDDQQVTVREVSPHESKLSPHFYQRSTWEFKVKEQIDLERGQISIEETEVERIKDHQHSMELDNEQPDQQHMLSQCFSQQHGKPSFQWHSVGQLGRKDQKKDDLLQKTKFVKSSRELQKPEVRGALQSIPLSNSGELSQPLTYTAMPTASLGPSYNNITVSAVVRQQREKQPGLGTVLTSVTGVNSSQLDSQKQWVQPSMSFGRHRSNSLPETPLSSGVASVESITGSMTPSNINSPSTGTAPKPSLVAKADQPVVALSQNKQVETISKLMSLFQNSMELDNDQQPEQPDQQPEQPDQQQIPSQHFSQQQDGKLSFQQHSVGRLGQKDRKRDDLFQS</sequence>
<organism evidence="2">
    <name type="scientific">Picea sitchensis</name>
    <name type="common">Sitka spruce</name>
    <name type="synonym">Pinus sitchensis</name>
    <dbReference type="NCBI Taxonomy" id="3332"/>
    <lineage>
        <taxon>Eukaryota</taxon>
        <taxon>Viridiplantae</taxon>
        <taxon>Streptophyta</taxon>
        <taxon>Embryophyta</taxon>
        <taxon>Tracheophyta</taxon>
        <taxon>Spermatophyta</taxon>
        <taxon>Pinopsida</taxon>
        <taxon>Pinidae</taxon>
        <taxon>Conifers I</taxon>
        <taxon>Pinales</taxon>
        <taxon>Pinaceae</taxon>
        <taxon>Picea</taxon>
    </lineage>
</organism>
<name>D5A8W7_PICSI</name>
<evidence type="ECO:0000313" key="2">
    <source>
        <dbReference type="EMBL" id="ADE75986.1"/>
    </source>
</evidence>
<feature type="compositionally biased region" description="Polar residues" evidence="1">
    <location>
        <begin position="386"/>
        <end position="395"/>
    </location>
</feature>
<evidence type="ECO:0000256" key="1">
    <source>
        <dbReference type="SAM" id="MobiDB-lite"/>
    </source>
</evidence>
<proteinExistence type="evidence at transcript level"/>
<feature type="compositionally biased region" description="Polar residues" evidence="1">
    <location>
        <begin position="263"/>
        <end position="275"/>
    </location>
</feature>
<protein>
    <submittedName>
        <fullName evidence="2">Uncharacterized protein</fullName>
    </submittedName>
</protein>
<accession>D5A8W7</accession>